<sequence length="210" mass="23572">MSRTYAARTMLGNWFESRYQEEMGVNVEGIFKDGEQKKELRLPEEALQVTRIARDVPCPTDIVIPKIVPPEWETTSRTFLNEKKLVAQIPPVAKMVQRNSIETALENTRSSRSPARPAPTRPPSAEPPRFETTSHSAHRAFETPVNLGLSFSKVDQAKKDYTTTQTLGEVVFGEDVSRGFEPRPPARHAGITASGDEQIKFGGINIWKHE</sequence>
<dbReference type="EMBL" id="JAPMOS010000016">
    <property type="protein sequence ID" value="KAJ4459985.1"/>
    <property type="molecule type" value="Genomic_DNA"/>
</dbReference>
<name>A0ABQ8ULA2_9EUKA</name>
<comment type="caution">
    <text evidence="2">The sequence shown here is derived from an EMBL/GenBank/DDBJ whole genome shotgun (WGS) entry which is preliminary data.</text>
</comment>
<evidence type="ECO:0000313" key="2">
    <source>
        <dbReference type="EMBL" id="KAJ4459985.1"/>
    </source>
</evidence>
<reference evidence="2" key="1">
    <citation type="journal article" date="2022" name="bioRxiv">
        <title>Genomics of Preaxostyla Flagellates Illuminates Evolutionary Transitions and the Path Towards Mitochondrial Loss.</title>
        <authorList>
            <person name="Novak L.V.F."/>
            <person name="Treitli S.C."/>
            <person name="Pyrih J."/>
            <person name="Halakuc P."/>
            <person name="Pipaliya S.V."/>
            <person name="Vacek V."/>
            <person name="Brzon O."/>
            <person name="Soukal P."/>
            <person name="Eme L."/>
            <person name="Dacks J.B."/>
            <person name="Karnkowska A."/>
            <person name="Elias M."/>
            <person name="Hampl V."/>
        </authorList>
    </citation>
    <scope>NUCLEOTIDE SEQUENCE</scope>
    <source>
        <strain evidence="2">RCP-MX</strain>
    </source>
</reference>
<keyword evidence="3" id="KW-1185">Reference proteome</keyword>
<organism evidence="2 3">
    <name type="scientific">Paratrimastix pyriformis</name>
    <dbReference type="NCBI Taxonomy" id="342808"/>
    <lineage>
        <taxon>Eukaryota</taxon>
        <taxon>Metamonada</taxon>
        <taxon>Preaxostyla</taxon>
        <taxon>Paratrimastigidae</taxon>
        <taxon>Paratrimastix</taxon>
    </lineage>
</organism>
<accession>A0ABQ8ULA2</accession>
<dbReference type="Proteomes" id="UP001141327">
    <property type="component" value="Unassembled WGS sequence"/>
</dbReference>
<evidence type="ECO:0000313" key="3">
    <source>
        <dbReference type="Proteomes" id="UP001141327"/>
    </source>
</evidence>
<feature type="compositionally biased region" description="Pro residues" evidence="1">
    <location>
        <begin position="116"/>
        <end position="126"/>
    </location>
</feature>
<protein>
    <submittedName>
        <fullName evidence="2">Uncharacterized protein</fullName>
    </submittedName>
</protein>
<evidence type="ECO:0000256" key="1">
    <source>
        <dbReference type="SAM" id="MobiDB-lite"/>
    </source>
</evidence>
<gene>
    <name evidence="2" type="ORF">PAPYR_4063</name>
</gene>
<proteinExistence type="predicted"/>
<feature type="region of interest" description="Disordered" evidence="1">
    <location>
        <begin position="105"/>
        <end position="135"/>
    </location>
</feature>